<dbReference type="EMBL" id="CM039178">
    <property type="protein sequence ID" value="KAH9679444.1"/>
    <property type="molecule type" value="Genomic_DNA"/>
</dbReference>
<organism evidence="1 2">
    <name type="scientific">Citrus sinensis</name>
    <name type="common">Sweet orange</name>
    <name type="synonym">Citrus aurantium var. sinensis</name>
    <dbReference type="NCBI Taxonomy" id="2711"/>
    <lineage>
        <taxon>Eukaryota</taxon>
        <taxon>Viridiplantae</taxon>
        <taxon>Streptophyta</taxon>
        <taxon>Embryophyta</taxon>
        <taxon>Tracheophyta</taxon>
        <taxon>Spermatophyta</taxon>
        <taxon>Magnoliopsida</taxon>
        <taxon>eudicotyledons</taxon>
        <taxon>Gunneridae</taxon>
        <taxon>Pentapetalae</taxon>
        <taxon>rosids</taxon>
        <taxon>malvids</taxon>
        <taxon>Sapindales</taxon>
        <taxon>Rutaceae</taxon>
        <taxon>Aurantioideae</taxon>
        <taxon>Citrus</taxon>
    </lineage>
</organism>
<proteinExistence type="predicted"/>
<gene>
    <name evidence="1" type="ORF">KPL71_026137</name>
</gene>
<reference evidence="2" key="1">
    <citation type="journal article" date="2023" name="Hortic. Res.">
        <title>A chromosome-level phased genome enabling allele-level studies in sweet orange: a case study on citrus Huanglongbing tolerance.</title>
        <authorList>
            <person name="Wu B."/>
            <person name="Yu Q."/>
            <person name="Deng Z."/>
            <person name="Duan Y."/>
            <person name="Luo F."/>
            <person name="Gmitter F. Jr."/>
        </authorList>
    </citation>
    <scope>NUCLEOTIDE SEQUENCE [LARGE SCALE GENOMIC DNA]</scope>
    <source>
        <strain evidence="2">cv. Valencia</strain>
    </source>
</reference>
<comment type="caution">
    <text evidence="1">The sequence shown here is derived from an EMBL/GenBank/DDBJ whole genome shotgun (WGS) entry which is preliminary data.</text>
</comment>
<evidence type="ECO:0000313" key="1">
    <source>
        <dbReference type="EMBL" id="KAH9679444.1"/>
    </source>
</evidence>
<evidence type="ECO:0000313" key="2">
    <source>
        <dbReference type="Proteomes" id="UP000829398"/>
    </source>
</evidence>
<protein>
    <submittedName>
        <fullName evidence="1">Uncharacterized protein</fullName>
    </submittedName>
</protein>
<accession>A0ACB8HXI7</accession>
<sequence length="853" mass="97360">MTSASKNIVAELNKGEKLNSDNYDIWHRMIQYILEEQETLEALNNTLAEPEHGNTAQHRGDLEAYQAWKKKNSNARITMLNSMQYDLMCEFEKYETTQEMWLALKDKFGGTSIIKLKRLTIKFDSYRTRQNHTIRQHLREMSNMICELKVNMTHNESIRAFNEIDHHLELEVERLEAAKHSDNIYMAESSSCKASGFKRKIGHKYNQKGERFDPNKKKPYVRSAQGVGMLFDPEIERTARRLRGEHRELQAAITMDDLQDLRNLKRREEIQPVNVHEDCWSIARSIAIRLFPFSLRDRARAWLNSLLPDSITTWNDLADKLLMKYFPPTKNAKLRNEITSFHQLEDESLCDAWERFKELLRKCPHHGIPYCIQLGTFYNALNPSTRLMVDASVNGALLSKSYNEAYEILERIANNNYQWPSTRQAAARGTTRVHNVNALTALSAQVTSLTKMIKAMTIAPATVNQIYDMSCIYCGEGHLFDNCPGNPASVNYVGNFNRQNQDNLYSNTYNPGWRQYSNFSLNNQNQHAASFSGQNRLAQPSGFYQQNQEQRSINNDQLSSLKGLIKDYIVKNEAVVQSHIVSLRNLENQIGQLATAISNRLQGSLPSNIENPRREGKEHCKVISLRSVKDVDNLVGVPKRKAESTLIQKETQSEKEPQSPTSQHADESSQAATFAENDDPTPVDNESKIPQKMKDPGSFTIPCSIGTKYSGKALCDLGASINLMPLSVFNQLGVGECRPTTVTLQLADRSHAYPKGKIEDVVVDFVVAERLHSCCSKEEINAVTFEELDDEDHEAANMAWSREKQPFRIDEQIQQRELTPDQQEFKVNGPKVKHYIGDDVNSLKNDRFLKDPG</sequence>
<keyword evidence="2" id="KW-1185">Reference proteome</keyword>
<name>A0ACB8HXI7_CITSI</name>
<dbReference type="Proteomes" id="UP000829398">
    <property type="component" value="Chromosome 9"/>
</dbReference>